<dbReference type="PANTHER" id="PTHR10981">
    <property type="entry name" value="BATTENIN"/>
    <property type="match status" value="1"/>
</dbReference>
<accession>A0A8H7BBD5</accession>
<comment type="similarity">
    <text evidence="2">Belongs to the battenin family.</text>
</comment>
<feature type="compositionally biased region" description="Polar residues" evidence="8">
    <location>
        <begin position="683"/>
        <end position="698"/>
    </location>
</feature>
<comment type="subcellular location">
    <subcellularLocation>
        <location evidence="1">Endomembrane system</location>
        <topology evidence="1">Multi-pass membrane protein</topology>
    </subcellularLocation>
</comment>
<organism evidence="10 11">
    <name type="scientific">Alternaria burnsii</name>
    <dbReference type="NCBI Taxonomy" id="1187904"/>
    <lineage>
        <taxon>Eukaryota</taxon>
        <taxon>Fungi</taxon>
        <taxon>Dikarya</taxon>
        <taxon>Ascomycota</taxon>
        <taxon>Pezizomycotina</taxon>
        <taxon>Dothideomycetes</taxon>
        <taxon>Pleosporomycetidae</taxon>
        <taxon>Pleosporales</taxon>
        <taxon>Pleosporineae</taxon>
        <taxon>Pleosporaceae</taxon>
        <taxon>Alternaria</taxon>
        <taxon>Alternaria sect. Alternaria</taxon>
    </lineage>
</organism>
<feature type="transmembrane region" description="Helical" evidence="9">
    <location>
        <begin position="187"/>
        <end position="207"/>
    </location>
</feature>
<feature type="compositionally biased region" description="Polar residues" evidence="8">
    <location>
        <begin position="483"/>
        <end position="499"/>
    </location>
</feature>
<feature type="transmembrane region" description="Helical" evidence="9">
    <location>
        <begin position="319"/>
        <end position="337"/>
    </location>
</feature>
<dbReference type="PRINTS" id="PR01315">
    <property type="entry name" value="BATTENIN"/>
</dbReference>
<feature type="transmembrane region" description="Helical" evidence="9">
    <location>
        <begin position="93"/>
        <end position="115"/>
    </location>
</feature>
<feature type="region of interest" description="Disordered" evidence="8">
    <location>
        <begin position="676"/>
        <end position="698"/>
    </location>
</feature>
<evidence type="ECO:0000256" key="7">
    <source>
        <dbReference type="ARBA" id="ARBA00023136"/>
    </source>
</evidence>
<keyword evidence="3" id="KW-0813">Transport</keyword>
<dbReference type="Gene3D" id="1.20.1250.20">
    <property type="entry name" value="MFS general substrate transporter like domains"/>
    <property type="match status" value="1"/>
</dbReference>
<evidence type="ECO:0000256" key="8">
    <source>
        <dbReference type="SAM" id="MobiDB-lite"/>
    </source>
</evidence>
<dbReference type="AlphaFoldDB" id="A0A8H7BBD5"/>
<protein>
    <submittedName>
        <fullName evidence="10">Batten s disease protein cln3</fullName>
    </submittedName>
</protein>
<keyword evidence="6 9" id="KW-1133">Transmembrane helix</keyword>
<dbReference type="GO" id="GO:0005773">
    <property type="term" value="C:vacuole"/>
    <property type="evidence" value="ECO:0007669"/>
    <property type="project" value="TreeGrafter"/>
</dbReference>
<evidence type="ECO:0000256" key="5">
    <source>
        <dbReference type="ARBA" id="ARBA00022970"/>
    </source>
</evidence>
<name>A0A8H7BBD5_9PLEO</name>
<dbReference type="GeneID" id="62203915"/>
<evidence type="ECO:0000256" key="4">
    <source>
        <dbReference type="ARBA" id="ARBA00022692"/>
    </source>
</evidence>
<evidence type="ECO:0000313" key="10">
    <source>
        <dbReference type="EMBL" id="KAF7676185.1"/>
    </source>
</evidence>
<feature type="transmembrane region" description="Helical" evidence="9">
    <location>
        <begin position="121"/>
        <end position="145"/>
    </location>
</feature>
<keyword evidence="5" id="KW-0029">Amino-acid transport</keyword>
<dbReference type="GO" id="GO:0006865">
    <property type="term" value="P:amino acid transport"/>
    <property type="evidence" value="ECO:0007669"/>
    <property type="project" value="UniProtKB-KW"/>
</dbReference>
<dbReference type="RefSeq" id="XP_038786426.1">
    <property type="nucleotide sequence ID" value="XM_038930737.1"/>
</dbReference>
<sequence>MPLLPMPGSPASSWAVYRARLKAVFHGADPRVCAAFWLFGLINNVLYVIILSAALDLVGPNVPKGAVLLADVIPSFLTKLCAPYFIHKIPYTVRILIFVALSACGMLIIALTPPLQDSRTIAIKMCGVMLASLSSGGGELSFLGLTHYYGHFALASWGSGTGGAGLIGAGAYAIATNTLGVTPRTSLLVFSFLPLIMVLSFFVILPLGPLRAGAPKQGGYEAIDDQGDDEEDEVAQTHEQDDLLSSSMHSASGRSFTSVNNKGANSALSSFRANLNRARGLFFPYMLPLLLVYIAEYTINQGVAPTLLFPLESSPFDEYRSFYSTYNAIYQVGVFISRSSTPFIRIHHLYVPSLLQVANLIILALHAMFNFIPSYYIVCVIIFWEGLLGGLVYVSTFAEITDNVPKEDREFSLGATSVSDSGGICIAGFLGMAIEIHKLALIFYKMSPILIYNTTGGIMRLLPQEASKYSSNPPQSAPDATELDTNNSTLHSDAQQQQEMKAGLPQYHINGVELRWSPACNIIPQYPIRITGLKDTKESTVVVRDQVGLDQLVMHVKWRRCGNHLEKDDLEPLDIFDGLGREGKQQGVIFEEYVGCRTDGDCENEDDDEEVDVFSPVFVQVDVLGATDAAVYEDDEDAETEVDEKVGLRRHEQATNDNRDKIHVSSQEKLDTLLARHRDNESQKSSTLASSPQRSDSVVGSLRLNPQLYCTDIDGISISSSASSETSASEEYDTPLSEHFVNGEIVCTGGLTLEARDLTQIENEAKDLVFSRGRSVSMAVRRRYRKKTTGVHKVKKFVSSFFKHVGGLCYSAYQLKVIPTIKMSAYIETAWPCQQNLDIREIQATPVALVRFPLQI</sequence>
<evidence type="ECO:0000256" key="2">
    <source>
        <dbReference type="ARBA" id="ARBA00007467"/>
    </source>
</evidence>
<evidence type="ECO:0000256" key="6">
    <source>
        <dbReference type="ARBA" id="ARBA00022989"/>
    </source>
</evidence>
<comment type="caution">
    <text evidence="10">The sequence shown here is derived from an EMBL/GenBank/DDBJ whole genome shotgun (WGS) entry which is preliminary data.</text>
</comment>
<dbReference type="GO" id="GO:0016020">
    <property type="term" value="C:membrane"/>
    <property type="evidence" value="ECO:0007669"/>
    <property type="project" value="InterPro"/>
</dbReference>
<dbReference type="InterPro" id="IPR036259">
    <property type="entry name" value="MFS_trans_sf"/>
</dbReference>
<feature type="region of interest" description="Disordered" evidence="8">
    <location>
        <begin position="467"/>
        <end position="499"/>
    </location>
</feature>
<feature type="transmembrane region" description="Helical" evidence="9">
    <location>
        <begin position="32"/>
        <end position="54"/>
    </location>
</feature>
<dbReference type="SUPFAM" id="SSF103473">
    <property type="entry name" value="MFS general substrate transporter"/>
    <property type="match status" value="1"/>
</dbReference>
<keyword evidence="11" id="KW-1185">Reference proteome</keyword>
<keyword evidence="7 9" id="KW-0472">Membrane</keyword>
<dbReference type="GO" id="GO:0012505">
    <property type="term" value="C:endomembrane system"/>
    <property type="evidence" value="ECO:0007669"/>
    <property type="project" value="UniProtKB-SubCell"/>
</dbReference>
<evidence type="ECO:0000313" key="11">
    <source>
        <dbReference type="Proteomes" id="UP000596902"/>
    </source>
</evidence>
<dbReference type="GO" id="GO:0051453">
    <property type="term" value="P:regulation of intracellular pH"/>
    <property type="evidence" value="ECO:0007669"/>
    <property type="project" value="TreeGrafter"/>
</dbReference>
<feature type="region of interest" description="Disordered" evidence="8">
    <location>
        <begin position="218"/>
        <end position="256"/>
    </location>
</feature>
<dbReference type="EMBL" id="JAAABM010000007">
    <property type="protein sequence ID" value="KAF7676185.1"/>
    <property type="molecule type" value="Genomic_DNA"/>
</dbReference>
<dbReference type="Proteomes" id="UP000596902">
    <property type="component" value="Unassembled WGS sequence"/>
</dbReference>
<evidence type="ECO:0000256" key="3">
    <source>
        <dbReference type="ARBA" id="ARBA00022448"/>
    </source>
</evidence>
<feature type="transmembrane region" description="Helical" evidence="9">
    <location>
        <begin position="349"/>
        <end position="369"/>
    </location>
</feature>
<dbReference type="Pfam" id="PF02487">
    <property type="entry name" value="CLN3"/>
    <property type="match status" value="1"/>
</dbReference>
<gene>
    <name evidence="10" type="ORF">GT037_005690</name>
</gene>
<reference evidence="10" key="1">
    <citation type="submission" date="2020-01" db="EMBL/GenBank/DDBJ databases">
        <authorList>
            <person name="Feng Z.H.Z."/>
        </authorList>
    </citation>
    <scope>NUCLEOTIDE SEQUENCE</scope>
    <source>
        <strain evidence="10">CBS107.38</strain>
    </source>
</reference>
<feature type="non-terminal residue" evidence="10">
    <location>
        <position position="1"/>
    </location>
</feature>
<reference evidence="10" key="2">
    <citation type="submission" date="2020-08" db="EMBL/GenBank/DDBJ databases">
        <title>Draft Genome Sequence of Cumin Blight Pathogen Alternaria burnsii.</title>
        <authorList>
            <person name="Feng Z."/>
        </authorList>
    </citation>
    <scope>NUCLEOTIDE SEQUENCE</scope>
    <source>
        <strain evidence="10">CBS107.38</strain>
    </source>
</reference>
<keyword evidence="4 9" id="KW-0812">Transmembrane</keyword>
<feature type="transmembrane region" description="Helical" evidence="9">
    <location>
        <begin position="375"/>
        <end position="394"/>
    </location>
</feature>
<feature type="transmembrane region" description="Helical" evidence="9">
    <location>
        <begin position="281"/>
        <end position="299"/>
    </location>
</feature>
<dbReference type="InterPro" id="IPR003492">
    <property type="entry name" value="Battenin_disease_Cln3"/>
</dbReference>
<feature type="compositionally biased region" description="Acidic residues" evidence="8">
    <location>
        <begin position="222"/>
        <end position="234"/>
    </location>
</feature>
<evidence type="ECO:0000256" key="9">
    <source>
        <dbReference type="SAM" id="Phobius"/>
    </source>
</evidence>
<evidence type="ECO:0000256" key="1">
    <source>
        <dbReference type="ARBA" id="ARBA00004127"/>
    </source>
</evidence>
<feature type="transmembrane region" description="Helical" evidence="9">
    <location>
        <begin position="152"/>
        <end position="175"/>
    </location>
</feature>
<feature type="compositionally biased region" description="Polar residues" evidence="8">
    <location>
        <begin position="243"/>
        <end position="256"/>
    </location>
</feature>
<proteinExistence type="inferred from homology"/>
<dbReference type="PANTHER" id="PTHR10981:SF0">
    <property type="entry name" value="BATTENIN"/>
    <property type="match status" value="1"/>
</dbReference>